<evidence type="ECO:0000313" key="1">
    <source>
        <dbReference type="EMBL" id="MPM19405.1"/>
    </source>
</evidence>
<gene>
    <name evidence="1" type="ORF">SDC9_65828</name>
</gene>
<organism evidence="1">
    <name type="scientific">bioreactor metagenome</name>
    <dbReference type="NCBI Taxonomy" id="1076179"/>
    <lineage>
        <taxon>unclassified sequences</taxon>
        <taxon>metagenomes</taxon>
        <taxon>ecological metagenomes</taxon>
    </lineage>
</organism>
<reference evidence="1" key="1">
    <citation type="submission" date="2019-08" db="EMBL/GenBank/DDBJ databases">
        <authorList>
            <person name="Kucharzyk K."/>
            <person name="Murdoch R.W."/>
            <person name="Higgins S."/>
            <person name="Loffler F."/>
        </authorList>
    </citation>
    <scope>NUCLEOTIDE SEQUENCE</scope>
</reference>
<comment type="caution">
    <text evidence="1">The sequence shown here is derived from an EMBL/GenBank/DDBJ whole genome shotgun (WGS) entry which is preliminary data.</text>
</comment>
<dbReference type="AlphaFoldDB" id="A0A644XTC0"/>
<sequence>MRQHHAGDVGLAQVFEIGHRERMIGHHAVFEMGAGGVDFARTRFDVVAAEVAHHAQHAAEVVQRVIVIDRRGFEFRRQFVIIFAQRHRFAQIEVVEGECEVAIVSIKIRHDRLCSLCCHYALALKALIICGITAFRSPTIA</sequence>
<dbReference type="EMBL" id="VSSQ01003170">
    <property type="protein sequence ID" value="MPM19405.1"/>
    <property type="molecule type" value="Genomic_DNA"/>
</dbReference>
<proteinExistence type="predicted"/>
<name>A0A644XTC0_9ZZZZ</name>
<protein>
    <submittedName>
        <fullName evidence="1">Uncharacterized protein</fullName>
    </submittedName>
</protein>
<accession>A0A644XTC0</accession>